<dbReference type="AlphaFoldDB" id="A0A358HXP3"/>
<accession>A0A358HXP3</accession>
<organism evidence="1 2">
    <name type="scientific">Thalassospira lucentensis</name>
    <dbReference type="NCBI Taxonomy" id="168935"/>
    <lineage>
        <taxon>Bacteria</taxon>
        <taxon>Pseudomonadati</taxon>
        <taxon>Pseudomonadota</taxon>
        <taxon>Alphaproteobacteria</taxon>
        <taxon>Rhodospirillales</taxon>
        <taxon>Thalassospiraceae</taxon>
        <taxon>Thalassospira</taxon>
    </lineage>
</organism>
<gene>
    <name evidence="1" type="ORF">DEF21_18785</name>
</gene>
<sequence length="33" mass="3586">APDKHHFNVIADLAEPDSDLTACLLTPINPEDI</sequence>
<keyword evidence="1" id="KW-0378">Hydrolase</keyword>
<dbReference type="GO" id="GO:0016787">
    <property type="term" value="F:hydrolase activity"/>
    <property type="evidence" value="ECO:0007669"/>
    <property type="project" value="UniProtKB-KW"/>
</dbReference>
<dbReference type="EMBL" id="DOOG01000155">
    <property type="protein sequence ID" value="HBU99929.1"/>
    <property type="molecule type" value="Genomic_DNA"/>
</dbReference>
<proteinExistence type="predicted"/>
<evidence type="ECO:0000313" key="1">
    <source>
        <dbReference type="EMBL" id="HBU99929.1"/>
    </source>
</evidence>
<comment type="caution">
    <text evidence="1">The sequence shown here is derived from an EMBL/GenBank/DDBJ whole genome shotgun (WGS) entry which is preliminary data.</text>
</comment>
<evidence type="ECO:0000313" key="2">
    <source>
        <dbReference type="Proteomes" id="UP000264753"/>
    </source>
</evidence>
<dbReference type="Proteomes" id="UP000264753">
    <property type="component" value="Unassembled WGS sequence"/>
</dbReference>
<name>A0A358HXP3_9PROT</name>
<protein>
    <submittedName>
        <fullName evidence="1">Alpha/beta hydrolase</fullName>
    </submittedName>
</protein>
<reference evidence="1 2" key="1">
    <citation type="journal article" date="2018" name="Nat. Biotechnol.">
        <title>A standardized bacterial taxonomy based on genome phylogeny substantially revises the tree of life.</title>
        <authorList>
            <person name="Parks D.H."/>
            <person name="Chuvochina M."/>
            <person name="Waite D.W."/>
            <person name="Rinke C."/>
            <person name="Skarshewski A."/>
            <person name="Chaumeil P.A."/>
            <person name="Hugenholtz P."/>
        </authorList>
    </citation>
    <scope>NUCLEOTIDE SEQUENCE [LARGE SCALE GENOMIC DNA]</scope>
    <source>
        <strain evidence="1">UBA8707</strain>
    </source>
</reference>
<feature type="non-terminal residue" evidence="1">
    <location>
        <position position="1"/>
    </location>
</feature>